<keyword evidence="2" id="KW-1185">Reference proteome</keyword>
<evidence type="ECO:0000313" key="1">
    <source>
        <dbReference type="EMBL" id="EGJ28817.1"/>
    </source>
</evidence>
<proteinExistence type="predicted"/>
<evidence type="ECO:0000313" key="2">
    <source>
        <dbReference type="Proteomes" id="UP000003959"/>
    </source>
</evidence>
<accession>F4Y2H3</accession>
<dbReference type="Proteomes" id="UP000003959">
    <property type="component" value="Unassembled WGS sequence"/>
</dbReference>
<name>F4Y2H3_9CYAN</name>
<protein>
    <submittedName>
        <fullName evidence="1">Uncharacterized protein</fullName>
    </submittedName>
</protein>
<dbReference type="HOGENOM" id="CLU_3218756_0_0_3"/>
<organism evidence="1 2">
    <name type="scientific">Moorena producens 3L</name>
    <dbReference type="NCBI Taxonomy" id="489825"/>
    <lineage>
        <taxon>Bacteria</taxon>
        <taxon>Bacillati</taxon>
        <taxon>Cyanobacteriota</taxon>
        <taxon>Cyanophyceae</taxon>
        <taxon>Coleofasciculales</taxon>
        <taxon>Coleofasciculaceae</taxon>
        <taxon>Moorena</taxon>
    </lineage>
</organism>
<gene>
    <name evidence="1" type="ORF">LYNGBM3L_70410</name>
</gene>
<dbReference type="AlphaFoldDB" id="F4Y2H3"/>
<dbReference type="EMBL" id="GL890971">
    <property type="protein sequence ID" value="EGJ28817.1"/>
    <property type="molecule type" value="Genomic_DNA"/>
</dbReference>
<reference evidence="2" key="1">
    <citation type="journal article" date="2011" name="Proc. Natl. Acad. Sci. U.S.A.">
        <title>Genomic insights into the physiology and ecology of the marine filamentous cyanobacterium Lyngbya majuscula.</title>
        <authorList>
            <person name="Jones A.C."/>
            <person name="Monroe E.A."/>
            <person name="Podell S."/>
            <person name="Hess W.R."/>
            <person name="Klages S."/>
            <person name="Esquenazi E."/>
            <person name="Niessen S."/>
            <person name="Hoover H."/>
            <person name="Rothmann M."/>
            <person name="Lasken R.S."/>
            <person name="Yates J.R.III."/>
            <person name="Reinhardt R."/>
            <person name="Kube M."/>
            <person name="Burkart M.D."/>
            <person name="Allen E.E."/>
            <person name="Dorrestein P.C."/>
            <person name="Gerwick W.H."/>
            <person name="Gerwick L."/>
        </authorList>
    </citation>
    <scope>NUCLEOTIDE SEQUENCE [LARGE SCALE GENOMIC DNA]</scope>
    <source>
        <strain evidence="2">3L</strain>
    </source>
</reference>
<sequence>MQHRIFGVADYAYGFAPLAPQFWGEQNYQSPPELGDLGGFNKTK</sequence>